<gene>
    <name evidence="1" type="ORF">AMR53_07255</name>
    <name evidence="2" type="ORF">SAMN05216170_1816</name>
</gene>
<evidence type="ECO:0008006" key="5">
    <source>
        <dbReference type="Google" id="ProtNLM"/>
    </source>
</evidence>
<dbReference type="Pfam" id="PF11848">
    <property type="entry name" value="DUF3368"/>
    <property type="match status" value="1"/>
</dbReference>
<evidence type="ECO:0000313" key="1">
    <source>
        <dbReference type="EMBL" id="KQH82129.1"/>
    </source>
</evidence>
<dbReference type="Proteomes" id="UP000182125">
    <property type="component" value="Unassembled WGS sequence"/>
</dbReference>
<protein>
    <recommendedName>
        <fullName evidence="5">Nucleotide-binding protein</fullName>
    </recommendedName>
</protein>
<dbReference type="EMBL" id="FOIW01000002">
    <property type="protein sequence ID" value="SEW13688.1"/>
    <property type="molecule type" value="Genomic_DNA"/>
</dbReference>
<dbReference type="AlphaFoldDB" id="A0A0Q2M239"/>
<dbReference type="GeneID" id="33333220"/>
<dbReference type="PANTHER" id="PTHR39550:SF1">
    <property type="entry name" value="SLL0658 PROTEIN"/>
    <property type="match status" value="1"/>
</dbReference>
<reference evidence="2 4" key="2">
    <citation type="submission" date="2016-10" db="EMBL/GenBank/DDBJ databases">
        <authorList>
            <person name="de Groot N.N."/>
        </authorList>
    </citation>
    <scope>NUCLEOTIDE SEQUENCE [LARGE SCALE GENOMIC DNA]</scope>
    <source>
        <strain evidence="2 4">OGL-20</strain>
    </source>
</reference>
<reference evidence="1 3" key="1">
    <citation type="submission" date="2015-08" db="EMBL/GenBank/DDBJ databases">
        <title>Thermococcus thioreducens DSM 14981 genome sequencing.</title>
        <authorList>
            <person name="Hong S.-J."/>
            <person name="Kim M.-C."/>
            <person name="Shin J.-H."/>
        </authorList>
    </citation>
    <scope>NUCLEOTIDE SEQUENCE [LARGE SCALE GENOMIC DNA]</scope>
    <source>
        <strain evidence="1 3">DSM 14981</strain>
    </source>
</reference>
<evidence type="ECO:0000313" key="2">
    <source>
        <dbReference type="EMBL" id="SEW13688.1"/>
    </source>
</evidence>
<organism evidence="1 3">
    <name type="scientific">Thermococcus thioreducens</name>
    <dbReference type="NCBI Taxonomy" id="277988"/>
    <lineage>
        <taxon>Archaea</taxon>
        <taxon>Methanobacteriati</taxon>
        <taxon>Methanobacteriota</taxon>
        <taxon>Thermococci</taxon>
        <taxon>Thermococcales</taxon>
        <taxon>Thermococcaceae</taxon>
        <taxon>Thermococcus</taxon>
    </lineage>
</organism>
<dbReference type="RefSeq" id="WP_074631430.1">
    <property type="nucleotide sequence ID" value="NZ_CP015105.1"/>
</dbReference>
<proteinExistence type="predicted"/>
<name>A0A0Q2M239_9EURY</name>
<evidence type="ECO:0000313" key="4">
    <source>
        <dbReference type="Proteomes" id="UP000182125"/>
    </source>
</evidence>
<dbReference type="STRING" id="277988.SAMN05216170_1816"/>
<sequence>MRVAVNSSPLIFLAKLKLLNILKELFDEVYITDAVYQETVVEGAGHEEAIDIENAGFLKRASVGNQRVVKFLLEMIDHGEAETIAFAIENDVDLVVLDDKDARKVARGFGLRVTGTLGLLLLARRKGLIDAIEPYIEELRKNGFRISDEVVRKILESAGEL</sequence>
<accession>A0A0Q2M239</accession>
<dbReference type="PANTHER" id="PTHR39550">
    <property type="entry name" value="SLL0658 PROTEIN"/>
    <property type="match status" value="1"/>
</dbReference>
<dbReference type="EMBL" id="LIXN01000011">
    <property type="protein sequence ID" value="KQH82129.1"/>
    <property type="molecule type" value="Genomic_DNA"/>
</dbReference>
<dbReference type="Proteomes" id="UP000051862">
    <property type="component" value="Unassembled WGS sequence"/>
</dbReference>
<evidence type="ECO:0000313" key="3">
    <source>
        <dbReference type="Proteomes" id="UP000051862"/>
    </source>
</evidence>
<dbReference type="PATRIC" id="fig|277988.4.peg.1529"/>
<dbReference type="InterPro" id="IPR021799">
    <property type="entry name" value="PIN-like_prokaryotic"/>
</dbReference>